<dbReference type="Pfam" id="PF07887">
    <property type="entry name" value="Calmodulin_bind"/>
    <property type="match status" value="1"/>
</dbReference>
<dbReference type="Pfam" id="PF20451">
    <property type="entry name" value="Calmod_bind_M"/>
    <property type="match status" value="1"/>
</dbReference>
<proteinExistence type="predicted"/>
<evidence type="ECO:0000259" key="1">
    <source>
        <dbReference type="Pfam" id="PF07887"/>
    </source>
</evidence>
<evidence type="ECO:0000313" key="4">
    <source>
        <dbReference type="Proteomes" id="UP000298416"/>
    </source>
</evidence>
<keyword evidence="4" id="KW-1185">Reference proteome</keyword>
<dbReference type="Proteomes" id="UP000298416">
    <property type="component" value="Unassembled WGS sequence"/>
</dbReference>
<reference evidence="3" key="2">
    <citation type="submission" date="2020-08" db="EMBL/GenBank/DDBJ databases">
        <title>Plant Genome Project.</title>
        <authorList>
            <person name="Zhang R.-G."/>
        </authorList>
    </citation>
    <scope>NUCLEOTIDE SEQUENCE</scope>
    <source>
        <strain evidence="3">Huo1</strain>
        <tissue evidence="3">Leaf</tissue>
    </source>
</reference>
<evidence type="ECO:0000259" key="2">
    <source>
        <dbReference type="Pfam" id="PF20451"/>
    </source>
</evidence>
<dbReference type="GO" id="GO:0003700">
    <property type="term" value="F:DNA-binding transcription factor activity"/>
    <property type="evidence" value="ECO:0007669"/>
    <property type="project" value="TreeGrafter"/>
</dbReference>
<dbReference type="GO" id="GO:0005516">
    <property type="term" value="F:calmodulin binding"/>
    <property type="evidence" value="ECO:0007669"/>
    <property type="project" value="InterPro"/>
</dbReference>
<evidence type="ECO:0000313" key="3">
    <source>
        <dbReference type="EMBL" id="KAG6403954.1"/>
    </source>
</evidence>
<dbReference type="GO" id="GO:0080142">
    <property type="term" value="P:regulation of salicylic acid biosynthetic process"/>
    <property type="evidence" value="ECO:0007669"/>
    <property type="project" value="TreeGrafter"/>
</dbReference>
<protein>
    <submittedName>
        <fullName evidence="3">Uncharacterized protein</fullName>
    </submittedName>
</protein>
<dbReference type="InterPro" id="IPR046830">
    <property type="entry name" value="Calmod_bind_M"/>
</dbReference>
<feature type="domain" description="Calmodulin binding protein-like N-terminal" evidence="1">
    <location>
        <begin position="83"/>
        <end position="229"/>
    </location>
</feature>
<feature type="domain" description="Calmodulin binding protein central" evidence="2">
    <location>
        <begin position="242"/>
        <end position="306"/>
    </location>
</feature>
<dbReference type="InterPro" id="IPR046831">
    <property type="entry name" value="Calmodulin_bind_N"/>
</dbReference>
<dbReference type="InterPro" id="IPR012416">
    <property type="entry name" value="CBP60"/>
</dbReference>
<dbReference type="PANTHER" id="PTHR31713">
    <property type="entry name" value="OS02G0177800 PROTEIN"/>
    <property type="match status" value="1"/>
</dbReference>
<sequence>MERDPNGGSSEHPSCSYARLVPTLGSFSFIEDVAIYLHSQAFSEGCPVSLDRVRGIVIEGFQPAAGRLLRKGTRNEFSEERSLQLKFLDNKVADTVTGKELKGLKGECLKLALLDSNGHTVTHGPGSSAKVEILLLEDNGDSNEHNLTLEKFERSIIQTGDKKRPHFSRKSVEYILLKKGVADLNDTKLGHDSKWSRLCSCRLGARIAQNLKGITVHEAWTAPFKVKDKRGNQNEKYPCPYLTSEVWRLKEISRKGKRCERLEKNHIKTVHDFLFWYHVNPEELQNKILDVGDGSWKTIVSHAQDCKIDCEKMFCHESSSEPQRCVIYDCVGKLKGEMIESQFVGIDNMCADKKDDALKLLRSVLQRASALYDDENEFTCPIGSKERGEVSKPDAQLTPLHNSDILGDMADADKLLASACQNWGQGKAFDYQNSLQQHLAGLSPYIGGSSSSIHLDTSCHSFDPMMSFPGDDAFFAGVDDLIRDAFGYEHGPEVVDGGRKGWKILFIVLKFRKRVVLDVSPIRKKSRVLNGCNHSVDMPGRAGYLGKAFGIAKSMPTNPDVAVWRASFSAYITELMCCSPTCKWGKESQVWKVMGKQNNSADIGCSWIEVDSVVHEFRVADNPRTCEDCLAVLKAIPKFCDREIIVKDFHTTGSGQLSNIRNLAMLYIRDNLRVLGIIDDAMELFGTSATTFSQSREGYLVQFPKRHILVSVNELNED</sequence>
<dbReference type="GO" id="GO:0005634">
    <property type="term" value="C:nucleus"/>
    <property type="evidence" value="ECO:0007669"/>
    <property type="project" value="TreeGrafter"/>
</dbReference>
<accession>A0A8X8X0E4</accession>
<organism evidence="3">
    <name type="scientific">Salvia splendens</name>
    <name type="common">Scarlet sage</name>
    <dbReference type="NCBI Taxonomy" id="180675"/>
    <lineage>
        <taxon>Eukaryota</taxon>
        <taxon>Viridiplantae</taxon>
        <taxon>Streptophyta</taxon>
        <taxon>Embryophyta</taxon>
        <taxon>Tracheophyta</taxon>
        <taxon>Spermatophyta</taxon>
        <taxon>Magnoliopsida</taxon>
        <taxon>eudicotyledons</taxon>
        <taxon>Gunneridae</taxon>
        <taxon>Pentapetalae</taxon>
        <taxon>asterids</taxon>
        <taxon>lamiids</taxon>
        <taxon>Lamiales</taxon>
        <taxon>Lamiaceae</taxon>
        <taxon>Nepetoideae</taxon>
        <taxon>Mentheae</taxon>
        <taxon>Salviinae</taxon>
        <taxon>Salvia</taxon>
        <taxon>Salvia subgen. Calosphace</taxon>
        <taxon>core Calosphace</taxon>
    </lineage>
</organism>
<reference evidence="3" key="1">
    <citation type="submission" date="2018-01" db="EMBL/GenBank/DDBJ databases">
        <authorList>
            <person name="Mao J.F."/>
        </authorList>
    </citation>
    <scope>NUCLEOTIDE SEQUENCE</scope>
    <source>
        <strain evidence="3">Huo1</strain>
        <tissue evidence="3">Leaf</tissue>
    </source>
</reference>
<name>A0A8X8X0E4_SALSN</name>
<dbReference type="AlphaFoldDB" id="A0A8X8X0E4"/>
<gene>
    <name evidence="3" type="ORF">SASPL_136188</name>
</gene>
<dbReference type="PANTHER" id="PTHR31713:SF14">
    <property type="entry name" value="CALMODULIN-BINDING PROTEIN 60 A"/>
    <property type="match status" value="1"/>
</dbReference>
<dbReference type="EMBL" id="PNBA02000013">
    <property type="protein sequence ID" value="KAG6403954.1"/>
    <property type="molecule type" value="Genomic_DNA"/>
</dbReference>
<comment type="caution">
    <text evidence="3">The sequence shown here is derived from an EMBL/GenBank/DDBJ whole genome shotgun (WGS) entry which is preliminary data.</text>
</comment>
<dbReference type="GO" id="GO:0043565">
    <property type="term" value="F:sequence-specific DNA binding"/>
    <property type="evidence" value="ECO:0007669"/>
    <property type="project" value="TreeGrafter"/>
</dbReference>